<comment type="caution">
    <text evidence="1">The sequence shown here is derived from an EMBL/GenBank/DDBJ whole genome shotgun (WGS) entry which is preliminary data.</text>
</comment>
<dbReference type="EMBL" id="AHIE01000022">
    <property type="protein sequence ID" value="EHT99745.1"/>
    <property type="molecule type" value="Genomic_DNA"/>
</dbReference>
<sequence length="42" mass="4381">MPDIVTAALFPQSVAFISSGQEALSADVPAQQKGGIKQNDIH</sequence>
<organism evidence="1 2">
    <name type="scientific">Pantoea stewartii subsp. stewartii DC283</name>
    <dbReference type="NCBI Taxonomy" id="660596"/>
    <lineage>
        <taxon>Bacteria</taxon>
        <taxon>Pseudomonadati</taxon>
        <taxon>Pseudomonadota</taxon>
        <taxon>Gammaproteobacteria</taxon>
        <taxon>Enterobacterales</taxon>
        <taxon>Erwiniaceae</taxon>
        <taxon>Pantoea</taxon>
    </lineage>
</organism>
<accession>H3RFV3</accession>
<name>H3RFV3_PANSE</name>
<dbReference type="PATRIC" id="fig|660596.6.peg.3048"/>
<reference evidence="1 2" key="1">
    <citation type="journal article" date="2012" name="Mol. Microbiol.">
        <title>The genetic and structural basis of two distinct terminal side branch residues in stewartan and amylovoran exopolysaccharides and their potential role in host adaptation.</title>
        <authorList>
            <person name="Wang X."/>
            <person name="Yang F."/>
            <person name="von Bodman S.B."/>
        </authorList>
    </citation>
    <scope>NUCLEOTIDE SEQUENCE [LARGE SCALE GENOMIC DNA]</scope>
    <source>
        <strain evidence="1 2">DC283</strain>
    </source>
</reference>
<dbReference type="AlphaFoldDB" id="H3RFV3"/>
<evidence type="ECO:0000313" key="2">
    <source>
        <dbReference type="Proteomes" id="UP000005050"/>
    </source>
</evidence>
<protein>
    <submittedName>
        <fullName evidence="1">Uncharacterized protein</fullName>
    </submittedName>
</protein>
<dbReference type="Proteomes" id="UP000005050">
    <property type="component" value="Unassembled WGS sequence"/>
</dbReference>
<evidence type="ECO:0000313" key="1">
    <source>
        <dbReference type="EMBL" id="EHT99745.1"/>
    </source>
</evidence>
<gene>
    <name evidence="1" type="ORF">CKS_3637</name>
</gene>
<proteinExistence type="predicted"/>
<dbReference type="RefSeq" id="WP_006120354.1">
    <property type="nucleotide sequence ID" value="NZ_AHIE01000022.1"/>
</dbReference>